<evidence type="ECO:0000256" key="3">
    <source>
        <dbReference type="ARBA" id="ARBA00022737"/>
    </source>
</evidence>
<evidence type="ECO:0000256" key="7">
    <source>
        <dbReference type="ARBA" id="ARBA00023242"/>
    </source>
</evidence>
<dbReference type="SUPFAM" id="SSF57667">
    <property type="entry name" value="beta-beta-alpha zinc fingers"/>
    <property type="match status" value="2"/>
</dbReference>
<dbReference type="InterPro" id="IPR036236">
    <property type="entry name" value="Znf_C2H2_sf"/>
</dbReference>
<reference evidence="11" key="1">
    <citation type="submission" date="2025-08" db="UniProtKB">
        <authorList>
            <consortium name="RefSeq"/>
        </authorList>
    </citation>
    <scope>IDENTIFICATION</scope>
    <source>
        <tissue evidence="11">Whole body</tissue>
    </source>
</reference>
<gene>
    <name evidence="11" type="primary">LOC112680761</name>
</gene>
<keyword evidence="10" id="KW-1185">Reference proteome</keyword>
<evidence type="ECO:0000256" key="8">
    <source>
        <dbReference type="PROSITE-ProRule" id="PRU00042"/>
    </source>
</evidence>
<dbReference type="SMART" id="SM00355">
    <property type="entry name" value="ZnF_C2H2"/>
    <property type="match status" value="4"/>
</dbReference>
<dbReference type="GeneID" id="112680761"/>
<dbReference type="Pfam" id="PF00096">
    <property type="entry name" value="zf-C2H2"/>
    <property type="match status" value="2"/>
</dbReference>
<dbReference type="GO" id="GO:0008270">
    <property type="term" value="F:zinc ion binding"/>
    <property type="evidence" value="ECO:0007669"/>
    <property type="project" value="UniProtKB-KW"/>
</dbReference>
<keyword evidence="5" id="KW-0862">Zinc</keyword>
<evidence type="ECO:0000313" key="11">
    <source>
        <dbReference type="RefSeq" id="XP_025406734.1"/>
    </source>
</evidence>
<dbReference type="InterPro" id="IPR013087">
    <property type="entry name" value="Znf_C2H2_type"/>
</dbReference>
<evidence type="ECO:0000259" key="9">
    <source>
        <dbReference type="PROSITE" id="PS50157"/>
    </source>
</evidence>
<evidence type="ECO:0000256" key="5">
    <source>
        <dbReference type="ARBA" id="ARBA00022833"/>
    </source>
</evidence>
<keyword evidence="6" id="KW-0238">DNA-binding</keyword>
<dbReference type="OrthoDB" id="6630212at2759"/>
<protein>
    <submittedName>
        <fullName evidence="11">Zinc finger protein 768-like</fullName>
    </submittedName>
</protein>
<keyword evidence="3" id="KW-0677">Repeat</keyword>
<feature type="domain" description="C2H2-type" evidence="9">
    <location>
        <begin position="117"/>
        <end position="144"/>
    </location>
</feature>
<comment type="subcellular location">
    <subcellularLocation>
        <location evidence="1">Nucleus</location>
    </subcellularLocation>
</comment>
<keyword evidence="4 8" id="KW-0863">Zinc-finger</keyword>
<evidence type="ECO:0000313" key="10">
    <source>
        <dbReference type="Proteomes" id="UP000694846"/>
    </source>
</evidence>
<dbReference type="GO" id="GO:0003677">
    <property type="term" value="F:DNA binding"/>
    <property type="evidence" value="ECO:0007669"/>
    <property type="project" value="UniProtKB-KW"/>
</dbReference>
<sequence>MEAHGDRVLVAAQDQEQDKGGGFVEPVLKPFRCWSCLSRIISYPKLVDHMRTNHSDKPKVCPWCPAAFLEKSLVLHVDAVHGRPGPGSPASPVCGDTYKQGSTAADHEKAHRGAAPYACSVCHRAFTRRNNLAEHVRSHIRLKSCLCAVCGKTYVRPGYLDKHIRTKHGFKAP</sequence>
<evidence type="ECO:0000256" key="1">
    <source>
        <dbReference type="ARBA" id="ARBA00004123"/>
    </source>
</evidence>
<name>A0A8B8F7E1_9HEMI</name>
<dbReference type="PROSITE" id="PS50157">
    <property type="entry name" value="ZINC_FINGER_C2H2_2"/>
    <property type="match status" value="2"/>
</dbReference>
<keyword evidence="7" id="KW-0539">Nucleus</keyword>
<dbReference type="RefSeq" id="XP_025406734.1">
    <property type="nucleotide sequence ID" value="XM_025550949.1"/>
</dbReference>
<dbReference type="PROSITE" id="PS00028">
    <property type="entry name" value="ZINC_FINGER_C2H2_1"/>
    <property type="match status" value="3"/>
</dbReference>
<organism evidence="10 11">
    <name type="scientific">Sipha flava</name>
    <name type="common">yellow sugarcane aphid</name>
    <dbReference type="NCBI Taxonomy" id="143950"/>
    <lineage>
        <taxon>Eukaryota</taxon>
        <taxon>Metazoa</taxon>
        <taxon>Ecdysozoa</taxon>
        <taxon>Arthropoda</taxon>
        <taxon>Hexapoda</taxon>
        <taxon>Insecta</taxon>
        <taxon>Pterygota</taxon>
        <taxon>Neoptera</taxon>
        <taxon>Paraneoptera</taxon>
        <taxon>Hemiptera</taxon>
        <taxon>Sternorrhyncha</taxon>
        <taxon>Aphidomorpha</taxon>
        <taxon>Aphidoidea</taxon>
        <taxon>Aphididae</taxon>
        <taxon>Sipha</taxon>
    </lineage>
</organism>
<dbReference type="Gene3D" id="3.30.160.60">
    <property type="entry name" value="Classic Zinc Finger"/>
    <property type="match status" value="2"/>
</dbReference>
<keyword evidence="2" id="KW-0479">Metal-binding</keyword>
<dbReference type="FunFam" id="3.30.160.60:FF:000045">
    <property type="entry name" value="ZFP69 zinc finger protein B"/>
    <property type="match status" value="1"/>
</dbReference>
<proteinExistence type="predicted"/>
<dbReference type="PANTHER" id="PTHR24379">
    <property type="entry name" value="KRAB AND ZINC FINGER DOMAIN-CONTAINING"/>
    <property type="match status" value="1"/>
</dbReference>
<dbReference type="AlphaFoldDB" id="A0A8B8F7E1"/>
<dbReference type="PANTHER" id="PTHR24379:SF121">
    <property type="entry name" value="C2H2-TYPE DOMAIN-CONTAINING PROTEIN"/>
    <property type="match status" value="1"/>
</dbReference>
<dbReference type="GO" id="GO:0005634">
    <property type="term" value="C:nucleus"/>
    <property type="evidence" value="ECO:0007669"/>
    <property type="project" value="UniProtKB-SubCell"/>
</dbReference>
<evidence type="ECO:0000256" key="6">
    <source>
        <dbReference type="ARBA" id="ARBA00023125"/>
    </source>
</evidence>
<evidence type="ECO:0000256" key="2">
    <source>
        <dbReference type="ARBA" id="ARBA00022723"/>
    </source>
</evidence>
<evidence type="ECO:0000256" key="4">
    <source>
        <dbReference type="ARBA" id="ARBA00022771"/>
    </source>
</evidence>
<accession>A0A8B8F7E1</accession>
<feature type="domain" description="C2H2-type" evidence="9">
    <location>
        <begin position="145"/>
        <end position="173"/>
    </location>
</feature>
<dbReference type="Proteomes" id="UP000694846">
    <property type="component" value="Unplaced"/>
</dbReference>